<keyword evidence="3" id="KW-1185">Reference proteome</keyword>
<name>A0ABW3NJE9_9BACI</name>
<organism evidence="2 3">
    <name type="scientific">Oceanobacillus locisalsi</name>
    <dbReference type="NCBI Taxonomy" id="546107"/>
    <lineage>
        <taxon>Bacteria</taxon>
        <taxon>Bacillati</taxon>
        <taxon>Bacillota</taxon>
        <taxon>Bacilli</taxon>
        <taxon>Bacillales</taxon>
        <taxon>Bacillaceae</taxon>
        <taxon>Oceanobacillus</taxon>
    </lineage>
</organism>
<keyword evidence="1" id="KW-0472">Membrane</keyword>
<evidence type="ECO:0000313" key="3">
    <source>
        <dbReference type="Proteomes" id="UP001597041"/>
    </source>
</evidence>
<dbReference type="Proteomes" id="UP001597041">
    <property type="component" value="Unassembled WGS sequence"/>
</dbReference>
<evidence type="ECO:0000256" key="1">
    <source>
        <dbReference type="SAM" id="Phobius"/>
    </source>
</evidence>
<reference evidence="3" key="1">
    <citation type="journal article" date="2019" name="Int. J. Syst. Evol. Microbiol.">
        <title>The Global Catalogue of Microorganisms (GCM) 10K type strain sequencing project: providing services to taxonomists for standard genome sequencing and annotation.</title>
        <authorList>
            <consortium name="The Broad Institute Genomics Platform"/>
            <consortium name="The Broad Institute Genome Sequencing Center for Infectious Disease"/>
            <person name="Wu L."/>
            <person name="Ma J."/>
        </authorList>
    </citation>
    <scope>NUCLEOTIDE SEQUENCE [LARGE SCALE GENOMIC DNA]</scope>
    <source>
        <strain evidence="3">CCUG 56608</strain>
    </source>
</reference>
<gene>
    <name evidence="2" type="ORF">ACFQ19_17380</name>
</gene>
<evidence type="ECO:0000313" key="2">
    <source>
        <dbReference type="EMBL" id="MFD1067782.1"/>
    </source>
</evidence>
<feature type="transmembrane region" description="Helical" evidence="1">
    <location>
        <begin position="79"/>
        <end position="103"/>
    </location>
</feature>
<proteinExistence type="predicted"/>
<keyword evidence="1" id="KW-1133">Transmembrane helix</keyword>
<keyword evidence="1" id="KW-0812">Transmembrane</keyword>
<feature type="transmembrane region" description="Helical" evidence="1">
    <location>
        <begin position="37"/>
        <end position="58"/>
    </location>
</feature>
<comment type="caution">
    <text evidence="2">The sequence shown here is derived from an EMBL/GenBank/DDBJ whole genome shotgun (WGS) entry which is preliminary data.</text>
</comment>
<dbReference type="RefSeq" id="WP_379593936.1">
    <property type="nucleotide sequence ID" value="NZ_JBHTKK010000028.1"/>
</dbReference>
<sequence length="132" mass="14749">MNENFKKWVWTFVGFICVISSFITHTIIYVFTGELNISGLLGTLAGFIIIFLINAIYVKTKKNKTPAVDERTINNLKKFYAIVPHIYLGVIIIGLAVLTIIGIDVISMSYLWLAIMVYLGLCGVGAFILNLK</sequence>
<protein>
    <recommendedName>
        <fullName evidence="4">DUF2178 domain-containing protein</fullName>
    </recommendedName>
</protein>
<evidence type="ECO:0008006" key="4">
    <source>
        <dbReference type="Google" id="ProtNLM"/>
    </source>
</evidence>
<dbReference type="EMBL" id="JBHTKK010000028">
    <property type="protein sequence ID" value="MFD1067782.1"/>
    <property type="molecule type" value="Genomic_DNA"/>
</dbReference>
<feature type="transmembrane region" description="Helical" evidence="1">
    <location>
        <begin position="109"/>
        <end position="131"/>
    </location>
</feature>
<accession>A0ABW3NJE9</accession>
<feature type="transmembrane region" description="Helical" evidence="1">
    <location>
        <begin position="12"/>
        <end position="31"/>
    </location>
</feature>